<feature type="region of interest" description="Disordered" evidence="1">
    <location>
        <begin position="477"/>
        <end position="612"/>
    </location>
</feature>
<protein>
    <submittedName>
        <fullName evidence="2">Uncharacterized protein</fullName>
    </submittedName>
</protein>
<feature type="compositionally biased region" description="Polar residues" evidence="1">
    <location>
        <begin position="338"/>
        <end position="356"/>
    </location>
</feature>
<feature type="region of interest" description="Disordered" evidence="1">
    <location>
        <begin position="292"/>
        <end position="363"/>
    </location>
</feature>
<feature type="compositionally biased region" description="Basic and acidic residues" evidence="1">
    <location>
        <begin position="569"/>
        <end position="579"/>
    </location>
</feature>
<keyword evidence="3" id="KW-1185">Reference proteome</keyword>
<dbReference type="AlphaFoldDB" id="A0AAN7CIF0"/>
<feature type="compositionally biased region" description="Polar residues" evidence="1">
    <location>
        <begin position="583"/>
        <end position="606"/>
    </location>
</feature>
<evidence type="ECO:0000313" key="2">
    <source>
        <dbReference type="EMBL" id="KAK4242661.1"/>
    </source>
</evidence>
<dbReference type="EMBL" id="MU860005">
    <property type="protein sequence ID" value="KAK4242661.1"/>
    <property type="molecule type" value="Genomic_DNA"/>
</dbReference>
<feature type="region of interest" description="Disordered" evidence="1">
    <location>
        <begin position="627"/>
        <end position="677"/>
    </location>
</feature>
<feature type="compositionally biased region" description="Basic and acidic residues" evidence="1">
    <location>
        <begin position="667"/>
        <end position="677"/>
    </location>
</feature>
<sequence length="699" mass="75630">MAKPSTSVNSAVDCCSPDNHLGLSRVGRRYVQVLSDQQKLLDDPFAWDAGGVPNVPPRVLEDVKACYIKETKLATRRRKEGLSSQPASPGPVERAATQLHSSPPVPSDKHTPTQSKAKEDDDNEAVASGTPIPWTPSPPSHLLPANRQHELAMATRTPNRHLPQQAGPPLTAGNHSSRTGFLTDFPPSSSQASETVLEVEVPRAITDVIEPVNRQAVHVLDPTPPSAQIIPSTIVEETNPVQRPEATRRRRMKNPAAVFAELDSVGQSPAPKLTVPKAGTMASSRSANLLVTSSLPAPKPPAPKPPAPKSPAPKPPARHAKETSPVGLSVEDRHHSTAVHQSVVTTTPQPVSNEGVSSFADKVPSNSPPSQLPFIAFKLAYPDYQGTLNDFIRAVKCVLKYQKDRALPEFLYDDFIRVFCSDYLSYIRSLAEEQDACPALRWYNENVSKPRYVSGIIDKKNLTEIPNQYPEKFRAIQQGPAASGTRSHAVGTRHIGQRPAVGTETTPVLPPNDLTSTAASLDAEVPTHKAAFSSNTTPIAESPRPMQDSHEALSRTDSNADVPGFPPARRRDSRAERIGKVPGNTTSSRGFPQSQVDSSFPVTETPQAPRVADIKGKAASTLPSTMLSQISNPDSIPEIATKRKPAPRAFTGSSAGEAGSVFKRPRKTTEDSEKQELRWKKFLMQKYPQGSTPKSSKQT</sequence>
<dbReference type="Proteomes" id="UP001303760">
    <property type="component" value="Unassembled WGS sequence"/>
</dbReference>
<accession>A0AAN7CIF0</accession>
<comment type="caution">
    <text evidence="2">The sequence shown here is derived from an EMBL/GenBank/DDBJ whole genome shotgun (WGS) entry which is preliminary data.</text>
</comment>
<evidence type="ECO:0000313" key="3">
    <source>
        <dbReference type="Proteomes" id="UP001303760"/>
    </source>
</evidence>
<reference evidence="2" key="2">
    <citation type="submission" date="2023-05" db="EMBL/GenBank/DDBJ databases">
        <authorList>
            <consortium name="Lawrence Berkeley National Laboratory"/>
            <person name="Steindorff A."/>
            <person name="Hensen N."/>
            <person name="Bonometti L."/>
            <person name="Westerberg I."/>
            <person name="Brannstrom I.O."/>
            <person name="Guillou S."/>
            <person name="Cros-Aarteil S."/>
            <person name="Calhoun S."/>
            <person name="Haridas S."/>
            <person name="Kuo A."/>
            <person name="Mondo S."/>
            <person name="Pangilinan J."/>
            <person name="Riley R."/>
            <person name="Labutti K."/>
            <person name="Andreopoulos B."/>
            <person name="Lipzen A."/>
            <person name="Chen C."/>
            <person name="Yanf M."/>
            <person name="Daum C."/>
            <person name="Ng V."/>
            <person name="Clum A."/>
            <person name="Ohm R."/>
            <person name="Martin F."/>
            <person name="Silar P."/>
            <person name="Natvig D."/>
            <person name="Lalanne C."/>
            <person name="Gautier V."/>
            <person name="Ament-Velasquez S.L."/>
            <person name="Kruys A."/>
            <person name="Hutchinson M.I."/>
            <person name="Powell A.J."/>
            <person name="Barry K."/>
            <person name="Miller A.N."/>
            <person name="Grigoriev I.V."/>
            <person name="Debuchy R."/>
            <person name="Gladieux P."/>
            <person name="Thoren M.H."/>
            <person name="Johannesson H."/>
        </authorList>
    </citation>
    <scope>NUCLEOTIDE SEQUENCE</scope>
    <source>
        <strain evidence="2">CBS 532.94</strain>
    </source>
</reference>
<proteinExistence type="predicted"/>
<gene>
    <name evidence="2" type="ORF">C8A03DRAFT_11117</name>
</gene>
<feature type="region of interest" description="Disordered" evidence="1">
    <location>
        <begin position="72"/>
        <end position="194"/>
    </location>
</feature>
<feature type="compositionally biased region" description="Pro residues" evidence="1">
    <location>
        <begin position="297"/>
        <end position="315"/>
    </location>
</feature>
<feature type="compositionally biased region" description="Polar residues" evidence="1">
    <location>
        <begin position="173"/>
        <end position="194"/>
    </location>
</feature>
<reference evidence="2" key="1">
    <citation type="journal article" date="2023" name="Mol. Phylogenet. Evol.">
        <title>Genome-scale phylogeny and comparative genomics of the fungal order Sordariales.</title>
        <authorList>
            <person name="Hensen N."/>
            <person name="Bonometti L."/>
            <person name="Westerberg I."/>
            <person name="Brannstrom I.O."/>
            <person name="Guillou S."/>
            <person name="Cros-Aarteil S."/>
            <person name="Calhoun S."/>
            <person name="Haridas S."/>
            <person name="Kuo A."/>
            <person name="Mondo S."/>
            <person name="Pangilinan J."/>
            <person name="Riley R."/>
            <person name="LaButti K."/>
            <person name="Andreopoulos B."/>
            <person name="Lipzen A."/>
            <person name="Chen C."/>
            <person name="Yan M."/>
            <person name="Daum C."/>
            <person name="Ng V."/>
            <person name="Clum A."/>
            <person name="Steindorff A."/>
            <person name="Ohm R.A."/>
            <person name="Martin F."/>
            <person name="Silar P."/>
            <person name="Natvig D.O."/>
            <person name="Lalanne C."/>
            <person name="Gautier V."/>
            <person name="Ament-Velasquez S.L."/>
            <person name="Kruys A."/>
            <person name="Hutchinson M.I."/>
            <person name="Powell A.J."/>
            <person name="Barry K."/>
            <person name="Miller A.N."/>
            <person name="Grigoriev I.V."/>
            <person name="Debuchy R."/>
            <person name="Gladieux P."/>
            <person name="Hiltunen Thoren M."/>
            <person name="Johannesson H."/>
        </authorList>
    </citation>
    <scope>NUCLEOTIDE SEQUENCE</scope>
    <source>
        <strain evidence="2">CBS 532.94</strain>
    </source>
</reference>
<name>A0AAN7CIF0_9PEZI</name>
<feature type="compositionally biased region" description="Basic and acidic residues" evidence="1">
    <location>
        <begin position="107"/>
        <end position="119"/>
    </location>
</feature>
<organism evidence="2 3">
    <name type="scientific">Achaetomium macrosporum</name>
    <dbReference type="NCBI Taxonomy" id="79813"/>
    <lineage>
        <taxon>Eukaryota</taxon>
        <taxon>Fungi</taxon>
        <taxon>Dikarya</taxon>
        <taxon>Ascomycota</taxon>
        <taxon>Pezizomycotina</taxon>
        <taxon>Sordariomycetes</taxon>
        <taxon>Sordariomycetidae</taxon>
        <taxon>Sordariales</taxon>
        <taxon>Chaetomiaceae</taxon>
        <taxon>Achaetomium</taxon>
    </lineage>
</organism>
<evidence type="ECO:0000256" key="1">
    <source>
        <dbReference type="SAM" id="MobiDB-lite"/>
    </source>
</evidence>